<feature type="non-terminal residue" evidence="1">
    <location>
        <position position="39"/>
    </location>
</feature>
<dbReference type="AlphaFoldDB" id="X1AU98"/>
<gene>
    <name evidence="1" type="ORF">S01H4_05854</name>
</gene>
<evidence type="ECO:0000313" key="1">
    <source>
        <dbReference type="EMBL" id="GAG72867.1"/>
    </source>
</evidence>
<dbReference type="EMBL" id="BART01001738">
    <property type="protein sequence ID" value="GAG72867.1"/>
    <property type="molecule type" value="Genomic_DNA"/>
</dbReference>
<reference evidence="1" key="1">
    <citation type="journal article" date="2014" name="Front. Microbiol.">
        <title>High frequency of phylogenetically diverse reductive dehalogenase-homologous genes in deep subseafloor sedimentary metagenomes.</title>
        <authorList>
            <person name="Kawai M."/>
            <person name="Futagami T."/>
            <person name="Toyoda A."/>
            <person name="Takaki Y."/>
            <person name="Nishi S."/>
            <person name="Hori S."/>
            <person name="Arai W."/>
            <person name="Tsubouchi T."/>
            <person name="Morono Y."/>
            <person name="Uchiyama I."/>
            <person name="Ito T."/>
            <person name="Fujiyama A."/>
            <person name="Inagaki F."/>
            <person name="Takami H."/>
        </authorList>
    </citation>
    <scope>NUCLEOTIDE SEQUENCE</scope>
    <source>
        <strain evidence="1">Expedition CK06-06</strain>
    </source>
</reference>
<organism evidence="1">
    <name type="scientific">marine sediment metagenome</name>
    <dbReference type="NCBI Taxonomy" id="412755"/>
    <lineage>
        <taxon>unclassified sequences</taxon>
        <taxon>metagenomes</taxon>
        <taxon>ecological metagenomes</taxon>
    </lineage>
</organism>
<comment type="caution">
    <text evidence="1">The sequence shown here is derived from an EMBL/GenBank/DDBJ whole genome shotgun (WGS) entry which is preliminary data.</text>
</comment>
<accession>X1AU98</accession>
<name>X1AU98_9ZZZZ</name>
<protein>
    <submittedName>
        <fullName evidence="1">Uncharacterized protein</fullName>
    </submittedName>
</protein>
<sequence>MRALGNQDASEAELKTAIDVLKRAGAIDYVTERARELIA</sequence>
<proteinExistence type="predicted"/>